<reference evidence="1 2" key="1">
    <citation type="journal article" date="2015" name="Genome Announc.">
        <title>Expanding the biotechnology potential of lactobacilli through comparative genomics of 213 strains and associated genera.</title>
        <authorList>
            <person name="Sun Z."/>
            <person name="Harris H.M."/>
            <person name="McCann A."/>
            <person name="Guo C."/>
            <person name="Argimon S."/>
            <person name="Zhang W."/>
            <person name="Yang X."/>
            <person name="Jeffery I.B."/>
            <person name="Cooney J.C."/>
            <person name="Kagawa T.F."/>
            <person name="Liu W."/>
            <person name="Song Y."/>
            <person name="Salvetti E."/>
            <person name="Wrobel A."/>
            <person name="Rasinkangas P."/>
            <person name="Parkhill J."/>
            <person name="Rea M.C."/>
            <person name="O'Sullivan O."/>
            <person name="Ritari J."/>
            <person name="Douillard F.P."/>
            <person name="Paul Ross R."/>
            <person name="Yang R."/>
            <person name="Briner A.E."/>
            <person name="Felis G.E."/>
            <person name="de Vos W.M."/>
            <person name="Barrangou R."/>
            <person name="Klaenhammer T.R."/>
            <person name="Caufield P.W."/>
            <person name="Cui Y."/>
            <person name="Zhang H."/>
            <person name="O'Toole P.W."/>
        </authorList>
    </citation>
    <scope>NUCLEOTIDE SEQUENCE [LARGE SCALE GENOMIC DNA]</scope>
    <source>
        <strain evidence="1 2">DSM 21115</strain>
    </source>
</reference>
<dbReference type="EMBL" id="AYGX02000004">
    <property type="protein sequence ID" value="KRO29511.1"/>
    <property type="molecule type" value="Genomic_DNA"/>
</dbReference>
<comment type="caution">
    <text evidence="1">The sequence shown here is derived from an EMBL/GenBank/DDBJ whole genome shotgun (WGS) entry which is preliminary data.</text>
</comment>
<dbReference type="Proteomes" id="UP000050920">
    <property type="component" value="Unassembled WGS sequence"/>
</dbReference>
<protein>
    <submittedName>
        <fullName evidence="1">Uncharacterized protein</fullName>
    </submittedName>
</protein>
<proteinExistence type="predicted"/>
<evidence type="ECO:0000313" key="1">
    <source>
        <dbReference type="EMBL" id="KRO29511.1"/>
    </source>
</evidence>
<keyword evidence="2" id="KW-1185">Reference proteome</keyword>
<evidence type="ECO:0000313" key="2">
    <source>
        <dbReference type="Proteomes" id="UP000050920"/>
    </source>
</evidence>
<name>A0A0R2NUW6_9LACO</name>
<gene>
    <name evidence="1" type="ORF">DY78_GL002899</name>
</gene>
<dbReference type="RefSeq" id="WP_024624416.1">
    <property type="nucleotide sequence ID" value="NZ_AYGX02000004.1"/>
</dbReference>
<sequence length="80" mass="8528">MDWQFQFAPQIVARGQAYYQQNLVTDFAQQGAQFTATVTGTEAYQVNLTSHNGRIVAAECDCPYAGRGALIPAVISSGGG</sequence>
<organism evidence="1 2">
    <name type="scientific">Lactiplantibacillus fabifermentans DSM 21115</name>
    <dbReference type="NCBI Taxonomy" id="1413187"/>
    <lineage>
        <taxon>Bacteria</taxon>
        <taxon>Bacillati</taxon>
        <taxon>Bacillota</taxon>
        <taxon>Bacilli</taxon>
        <taxon>Lactobacillales</taxon>
        <taxon>Lactobacillaceae</taxon>
        <taxon>Lactiplantibacillus</taxon>
    </lineage>
</organism>
<dbReference type="AlphaFoldDB" id="A0A0R2NUW6"/>
<accession>A0A0R2NUW6</accession>